<reference evidence="13" key="1">
    <citation type="submission" date="2024-03" db="EMBL/GenBank/DDBJ databases">
        <title>WGS assembly of Saponaria officinalis var. Norfolk2.</title>
        <authorList>
            <person name="Jenkins J."/>
            <person name="Shu S."/>
            <person name="Grimwood J."/>
            <person name="Barry K."/>
            <person name="Goodstein D."/>
            <person name="Schmutz J."/>
            <person name="Leebens-Mack J."/>
            <person name="Osbourn A."/>
        </authorList>
    </citation>
    <scope>NUCLEOTIDE SEQUENCE [LARGE SCALE GENOMIC DNA]</scope>
    <source>
        <strain evidence="13">JIC</strain>
    </source>
</reference>
<keyword evidence="7 11" id="KW-0472">Membrane</keyword>
<evidence type="ECO:0000256" key="5">
    <source>
        <dbReference type="ARBA" id="ARBA00023015"/>
    </source>
</evidence>
<evidence type="ECO:0000313" key="13">
    <source>
        <dbReference type="EMBL" id="KAK9724168.1"/>
    </source>
</evidence>
<evidence type="ECO:0000256" key="4">
    <source>
        <dbReference type="ARBA" id="ARBA00022989"/>
    </source>
</evidence>
<evidence type="ECO:0000313" key="14">
    <source>
        <dbReference type="Proteomes" id="UP001443914"/>
    </source>
</evidence>
<dbReference type="PANTHER" id="PTHR31744:SF216">
    <property type="entry name" value="NAC TRANSCRIPTION FACTOR"/>
    <property type="match status" value="1"/>
</dbReference>
<gene>
    <name evidence="13" type="ORF">RND81_05G053400</name>
</gene>
<accession>A0AAW1KTX4</accession>
<dbReference type="Proteomes" id="UP001443914">
    <property type="component" value="Unassembled WGS sequence"/>
</dbReference>
<dbReference type="InterPro" id="IPR036093">
    <property type="entry name" value="NAC_dom_sf"/>
</dbReference>
<protein>
    <recommendedName>
        <fullName evidence="12">NAC domain-containing protein</fullName>
    </recommendedName>
</protein>
<evidence type="ECO:0000256" key="7">
    <source>
        <dbReference type="ARBA" id="ARBA00023136"/>
    </source>
</evidence>
<keyword evidence="10" id="KW-0539">Nucleus</keyword>
<evidence type="ECO:0000256" key="8">
    <source>
        <dbReference type="ARBA" id="ARBA00023159"/>
    </source>
</evidence>
<organism evidence="13 14">
    <name type="scientific">Saponaria officinalis</name>
    <name type="common">Common soapwort</name>
    <name type="synonym">Lychnis saponaria</name>
    <dbReference type="NCBI Taxonomy" id="3572"/>
    <lineage>
        <taxon>Eukaryota</taxon>
        <taxon>Viridiplantae</taxon>
        <taxon>Streptophyta</taxon>
        <taxon>Embryophyta</taxon>
        <taxon>Tracheophyta</taxon>
        <taxon>Spermatophyta</taxon>
        <taxon>Magnoliopsida</taxon>
        <taxon>eudicotyledons</taxon>
        <taxon>Gunneridae</taxon>
        <taxon>Pentapetalae</taxon>
        <taxon>Caryophyllales</taxon>
        <taxon>Caryophyllaceae</taxon>
        <taxon>Caryophylleae</taxon>
        <taxon>Saponaria</taxon>
    </lineage>
</organism>
<dbReference type="SUPFAM" id="SSF101941">
    <property type="entry name" value="NAC domain"/>
    <property type="match status" value="1"/>
</dbReference>
<keyword evidence="6" id="KW-0238">DNA-binding</keyword>
<dbReference type="PROSITE" id="PS51005">
    <property type="entry name" value="NAC"/>
    <property type="match status" value="1"/>
</dbReference>
<evidence type="ECO:0000256" key="11">
    <source>
        <dbReference type="SAM" id="Phobius"/>
    </source>
</evidence>
<evidence type="ECO:0000256" key="9">
    <source>
        <dbReference type="ARBA" id="ARBA00023163"/>
    </source>
</evidence>
<dbReference type="EMBL" id="JBDFQZ010000005">
    <property type="protein sequence ID" value="KAK9724168.1"/>
    <property type="molecule type" value="Genomic_DNA"/>
</dbReference>
<keyword evidence="14" id="KW-1185">Reference proteome</keyword>
<dbReference type="GO" id="GO:0006355">
    <property type="term" value="P:regulation of DNA-templated transcription"/>
    <property type="evidence" value="ECO:0007669"/>
    <property type="project" value="InterPro"/>
</dbReference>
<sequence length="719" mass="81041">MGALSMFENLPLGFRFKPTDVELINHYLRLKVNGKDDEVACIKEVDICRVEPWDLPDLSAIKTYDHEWFFFCPRDRKYPNGQRSNRATGAGYWKATGKDRTIKSRKMGLIGMKKTLVFYTGRAPKGQRTNWVIHEYRPTLQELDGTNPGQEAFVICRLFKKADDLKQDENDDGSNIDEVETNVLSPNQTNISQEDARSELAVVQASPGIVEKTVEQQKLPRNRKVKASDSITSEATKPTMPYLSYSGSYDNMRHGSEMHEEMTPEVDSHFNEPMIFGAPHGTDVPVTPPMIYYHGDPPIPQTFQQMHVNQEMAGMKSSFIPDKGDCRTELQFPDSYGRDHISDFLDSVIIDQDFPDFLELGIRDPALTDRDMHNNADIMGWKKASINESGSCSGSDVEVSQLQYDIAAIGSVTSQFNVPKFIEQPALNRAYIDDDNVFSDAAVDRFCNLPNEDEFISRDNIVKAEYGIHNAESKIQLRSDNRQRVPQPTNFMNQGTAPRRVRLGTNFKNPVGKVEEKESESTVTEGCLSSETDERGYVDPLEDLISLAELNDSPAPFDDEDSCMNDVRGVGTGIKIRTRLQKIIPAADDDKESYINDGQVVETGIKIRTRPQKIQHKTSSYVNHGTATRRIRLLKSSVESFNAEDESDKPVVAEIRKLSKDDQNSCTADDSDQKLSSSKRPMSVISSGLGLRPVLYVLMVAFLFMFCISLWKTRNPVLF</sequence>
<keyword evidence="5" id="KW-0805">Transcription regulation</keyword>
<keyword evidence="9" id="KW-0804">Transcription</keyword>
<evidence type="ECO:0000256" key="3">
    <source>
        <dbReference type="ARBA" id="ARBA00022692"/>
    </source>
</evidence>
<feature type="domain" description="NAC" evidence="12">
    <location>
        <begin position="10"/>
        <end position="161"/>
    </location>
</feature>
<dbReference type="InterPro" id="IPR003441">
    <property type="entry name" value="NAC-dom"/>
</dbReference>
<proteinExistence type="predicted"/>
<comment type="caution">
    <text evidence="13">The sequence shown here is derived from an EMBL/GenBank/DDBJ whole genome shotgun (WGS) entry which is preliminary data.</text>
</comment>
<dbReference type="PANTHER" id="PTHR31744">
    <property type="entry name" value="PROTEIN CUP-SHAPED COTYLEDON 2-RELATED"/>
    <property type="match status" value="1"/>
</dbReference>
<dbReference type="FunFam" id="2.170.150.80:FF:000002">
    <property type="entry name" value="Nac domain-containing protein 86"/>
    <property type="match status" value="1"/>
</dbReference>
<evidence type="ECO:0000256" key="10">
    <source>
        <dbReference type="ARBA" id="ARBA00023242"/>
    </source>
</evidence>
<keyword evidence="8" id="KW-0010">Activator</keyword>
<dbReference type="GO" id="GO:0005634">
    <property type="term" value="C:nucleus"/>
    <property type="evidence" value="ECO:0007669"/>
    <property type="project" value="UniProtKB-SubCell"/>
</dbReference>
<keyword evidence="3 11" id="KW-0812">Transmembrane</keyword>
<evidence type="ECO:0000256" key="1">
    <source>
        <dbReference type="ARBA" id="ARBA00004123"/>
    </source>
</evidence>
<evidence type="ECO:0000256" key="6">
    <source>
        <dbReference type="ARBA" id="ARBA00023125"/>
    </source>
</evidence>
<evidence type="ECO:0000256" key="2">
    <source>
        <dbReference type="ARBA" id="ARBA00004167"/>
    </source>
</evidence>
<dbReference type="AlphaFoldDB" id="A0AAW1KTX4"/>
<evidence type="ECO:0000259" key="12">
    <source>
        <dbReference type="PROSITE" id="PS51005"/>
    </source>
</evidence>
<feature type="transmembrane region" description="Helical" evidence="11">
    <location>
        <begin position="693"/>
        <end position="711"/>
    </location>
</feature>
<dbReference type="Gene3D" id="2.170.150.80">
    <property type="entry name" value="NAC domain"/>
    <property type="match status" value="1"/>
</dbReference>
<keyword evidence="4 11" id="KW-1133">Transmembrane helix</keyword>
<dbReference type="Pfam" id="PF02365">
    <property type="entry name" value="NAM"/>
    <property type="match status" value="1"/>
</dbReference>
<name>A0AAW1KTX4_SAPOF</name>
<dbReference type="GO" id="GO:0016020">
    <property type="term" value="C:membrane"/>
    <property type="evidence" value="ECO:0007669"/>
    <property type="project" value="UniProtKB-SubCell"/>
</dbReference>
<dbReference type="GO" id="GO:0000976">
    <property type="term" value="F:transcription cis-regulatory region binding"/>
    <property type="evidence" value="ECO:0007669"/>
    <property type="project" value="UniProtKB-ARBA"/>
</dbReference>
<comment type="subcellular location">
    <subcellularLocation>
        <location evidence="2">Membrane</location>
        <topology evidence="2">Single-pass membrane protein</topology>
    </subcellularLocation>
    <subcellularLocation>
        <location evidence="1">Nucleus</location>
    </subcellularLocation>
</comment>